<dbReference type="EMBL" id="FOJS01000084">
    <property type="protein sequence ID" value="SFA57000.1"/>
    <property type="molecule type" value="Genomic_DNA"/>
</dbReference>
<name>A0A1I0TZA6_9BACL</name>
<feature type="region of interest" description="Disordered" evidence="1">
    <location>
        <begin position="133"/>
        <end position="162"/>
    </location>
</feature>
<organism evidence="2 3">
    <name type="scientific">Parageobacillus thermantarcticus</name>
    <dbReference type="NCBI Taxonomy" id="186116"/>
    <lineage>
        <taxon>Bacteria</taxon>
        <taxon>Bacillati</taxon>
        <taxon>Bacillota</taxon>
        <taxon>Bacilli</taxon>
        <taxon>Bacillales</taxon>
        <taxon>Anoxybacillaceae</taxon>
        <taxon>Parageobacillus</taxon>
    </lineage>
</organism>
<feature type="non-terminal residue" evidence="2">
    <location>
        <position position="162"/>
    </location>
</feature>
<sequence>MFNDGFNKEMTHVEVIWGTPILDEGFTPIPNLIIRYASELMTPKEFQFICVLATFKHDSRDPYPSQETLGKYLGGISERAVRKIVDGLEKKGLIKIGYRYVDGKRQNAVYNLKPLIDRVLELAGESRLPDAKPTEKIYWKTEPKKTTTGTKSSATTGTKSSA</sequence>
<dbReference type="Proteomes" id="UP000198650">
    <property type="component" value="Unassembled WGS sequence"/>
</dbReference>
<protein>
    <submittedName>
        <fullName evidence="2">Helix-turn-helix domain-containing protein</fullName>
    </submittedName>
</protein>
<gene>
    <name evidence="2" type="ORF">SAMN05192569_10849</name>
</gene>
<dbReference type="OrthoDB" id="2372711at2"/>
<evidence type="ECO:0000256" key="1">
    <source>
        <dbReference type="SAM" id="MobiDB-lite"/>
    </source>
</evidence>
<evidence type="ECO:0000313" key="3">
    <source>
        <dbReference type="Proteomes" id="UP000198650"/>
    </source>
</evidence>
<reference evidence="3" key="1">
    <citation type="submission" date="2016-10" db="EMBL/GenBank/DDBJ databases">
        <authorList>
            <person name="Varghese N."/>
            <person name="Submissions S."/>
        </authorList>
    </citation>
    <scope>NUCLEOTIDE SEQUENCE [LARGE SCALE GENOMIC DNA]</scope>
    <source>
        <strain evidence="3">M1</strain>
    </source>
</reference>
<dbReference type="RefSeq" id="WP_143093491.1">
    <property type="nucleotide sequence ID" value="NZ_FOJS01000084.1"/>
</dbReference>
<dbReference type="Pfam" id="PF13730">
    <property type="entry name" value="HTH_36"/>
    <property type="match status" value="1"/>
</dbReference>
<proteinExistence type="predicted"/>
<keyword evidence="3" id="KW-1185">Reference proteome</keyword>
<evidence type="ECO:0000313" key="2">
    <source>
        <dbReference type="EMBL" id="SFA57000.1"/>
    </source>
</evidence>
<dbReference type="AlphaFoldDB" id="A0A1I0TZA6"/>
<accession>A0A1I0TZA6</accession>
<feature type="compositionally biased region" description="Low complexity" evidence="1">
    <location>
        <begin position="146"/>
        <end position="162"/>
    </location>
</feature>
<feature type="compositionally biased region" description="Basic and acidic residues" evidence="1">
    <location>
        <begin position="133"/>
        <end position="145"/>
    </location>
</feature>
<dbReference type="InterPro" id="IPR036388">
    <property type="entry name" value="WH-like_DNA-bd_sf"/>
</dbReference>
<dbReference type="Gene3D" id="1.10.10.10">
    <property type="entry name" value="Winged helix-like DNA-binding domain superfamily/Winged helix DNA-binding domain"/>
    <property type="match status" value="1"/>
</dbReference>